<accession>A0ACC1BB89</accession>
<comment type="caution">
    <text evidence="1">The sequence shown here is derived from an EMBL/GenBank/DDBJ whole genome shotgun (WGS) entry which is preliminary data.</text>
</comment>
<name>A0ACC1BB89_9ROSI</name>
<proteinExistence type="predicted"/>
<protein>
    <submittedName>
        <fullName evidence="1">Uncharacterized protein</fullName>
    </submittedName>
</protein>
<reference evidence="2" key="1">
    <citation type="journal article" date="2023" name="G3 (Bethesda)">
        <title>Genome assembly and association tests identify interacting loci associated with vigor, precocity, and sex in interspecific pistachio rootstocks.</title>
        <authorList>
            <person name="Palmer W."/>
            <person name="Jacygrad E."/>
            <person name="Sagayaradj S."/>
            <person name="Cavanaugh K."/>
            <person name="Han R."/>
            <person name="Bertier L."/>
            <person name="Beede B."/>
            <person name="Kafkas S."/>
            <person name="Golino D."/>
            <person name="Preece J."/>
            <person name="Michelmore R."/>
        </authorList>
    </citation>
    <scope>NUCLEOTIDE SEQUENCE [LARGE SCALE GENOMIC DNA]</scope>
</reference>
<keyword evidence="2" id="KW-1185">Reference proteome</keyword>
<dbReference type="EMBL" id="CM047902">
    <property type="protein sequence ID" value="KAJ0096223.1"/>
    <property type="molecule type" value="Genomic_DNA"/>
</dbReference>
<evidence type="ECO:0000313" key="2">
    <source>
        <dbReference type="Proteomes" id="UP001164250"/>
    </source>
</evidence>
<sequence>MEVGGFAAIVMLEGESLVAIQSLIVDIRKQNKCRDNKLAKKASPTRRLSGTAKPFHTGNSEKMAWRHRLMAFWVALVKGNESFLQTPFFERKKCSHLLEDHQGDRQPQLLVLLQFLVLIRSGDIDAAFCKLRNWYPRIVQAKVPCDFPSAQVRKKF</sequence>
<gene>
    <name evidence="1" type="ORF">Patl1_15717</name>
</gene>
<dbReference type="Proteomes" id="UP001164250">
    <property type="component" value="Chromosome 6"/>
</dbReference>
<organism evidence="1 2">
    <name type="scientific">Pistacia atlantica</name>
    <dbReference type="NCBI Taxonomy" id="434234"/>
    <lineage>
        <taxon>Eukaryota</taxon>
        <taxon>Viridiplantae</taxon>
        <taxon>Streptophyta</taxon>
        <taxon>Embryophyta</taxon>
        <taxon>Tracheophyta</taxon>
        <taxon>Spermatophyta</taxon>
        <taxon>Magnoliopsida</taxon>
        <taxon>eudicotyledons</taxon>
        <taxon>Gunneridae</taxon>
        <taxon>Pentapetalae</taxon>
        <taxon>rosids</taxon>
        <taxon>malvids</taxon>
        <taxon>Sapindales</taxon>
        <taxon>Anacardiaceae</taxon>
        <taxon>Pistacia</taxon>
    </lineage>
</organism>
<evidence type="ECO:0000313" key="1">
    <source>
        <dbReference type="EMBL" id="KAJ0096223.1"/>
    </source>
</evidence>